<dbReference type="GeneID" id="59288583"/>
<reference evidence="2 3" key="1">
    <citation type="journal article" date="2020" name="Genomics">
        <title>Complete, high-quality genomes from long-read metagenomic sequencing of two wolf lichen thalli reveals enigmatic genome architecture.</title>
        <authorList>
            <person name="McKenzie S.K."/>
            <person name="Walston R.F."/>
            <person name="Allen J.L."/>
        </authorList>
    </citation>
    <scope>NUCLEOTIDE SEQUENCE [LARGE SCALE GENOMIC DNA]</scope>
    <source>
        <strain evidence="2">WasteWater2</strain>
    </source>
</reference>
<accession>A0A8H6L476</accession>
<proteinExistence type="predicted"/>
<name>A0A8H6L476_9LECA</name>
<dbReference type="Proteomes" id="UP000578531">
    <property type="component" value="Unassembled WGS sequence"/>
</dbReference>
<dbReference type="EMBL" id="JACCJC010000027">
    <property type="protein sequence ID" value="KAF6234995.1"/>
    <property type="molecule type" value="Genomic_DNA"/>
</dbReference>
<gene>
    <name evidence="2" type="ORF">HO173_006925</name>
</gene>
<feature type="compositionally biased region" description="Basic and acidic residues" evidence="1">
    <location>
        <begin position="27"/>
        <end position="57"/>
    </location>
</feature>
<dbReference type="AlphaFoldDB" id="A0A8H6L476"/>
<comment type="caution">
    <text evidence="2">The sequence shown here is derived from an EMBL/GenBank/DDBJ whole genome shotgun (WGS) entry which is preliminary data.</text>
</comment>
<protein>
    <submittedName>
        <fullName evidence="2">Uncharacterized protein</fullName>
    </submittedName>
</protein>
<feature type="compositionally biased region" description="Low complexity" evidence="1">
    <location>
        <begin position="70"/>
        <end position="88"/>
    </location>
</feature>
<sequence>MNNYTSKMNTVVEKSIAYRPSLGRAGIGKDPKSSRRRPQTDHVRPISGRRSADKDGVRSLSSSHAEDIDSSSFPSSQPLSGLPTASFP</sequence>
<evidence type="ECO:0000313" key="2">
    <source>
        <dbReference type="EMBL" id="KAF6234995.1"/>
    </source>
</evidence>
<evidence type="ECO:0000313" key="3">
    <source>
        <dbReference type="Proteomes" id="UP000578531"/>
    </source>
</evidence>
<feature type="region of interest" description="Disordered" evidence="1">
    <location>
        <begin position="15"/>
        <end position="88"/>
    </location>
</feature>
<dbReference type="RefSeq" id="XP_037164376.1">
    <property type="nucleotide sequence ID" value="XM_037308831.1"/>
</dbReference>
<keyword evidence="3" id="KW-1185">Reference proteome</keyword>
<evidence type="ECO:0000256" key="1">
    <source>
        <dbReference type="SAM" id="MobiDB-lite"/>
    </source>
</evidence>
<organism evidence="2 3">
    <name type="scientific">Letharia columbiana</name>
    <dbReference type="NCBI Taxonomy" id="112416"/>
    <lineage>
        <taxon>Eukaryota</taxon>
        <taxon>Fungi</taxon>
        <taxon>Dikarya</taxon>
        <taxon>Ascomycota</taxon>
        <taxon>Pezizomycotina</taxon>
        <taxon>Lecanoromycetes</taxon>
        <taxon>OSLEUM clade</taxon>
        <taxon>Lecanoromycetidae</taxon>
        <taxon>Lecanorales</taxon>
        <taxon>Lecanorineae</taxon>
        <taxon>Parmeliaceae</taxon>
        <taxon>Letharia</taxon>
    </lineage>
</organism>